<accession>A0ABN8MA33</accession>
<protein>
    <submittedName>
        <fullName evidence="1">Uncharacterized protein</fullName>
    </submittedName>
</protein>
<name>A0ABN8MA33_9CNID</name>
<proteinExistence type="predicted"/>
<reference evidence="1 2" key="1">
    <citation type="submission" date="2022-05" db="EMBL/GenBank/DDBJ databases">
        <authorList>
            <consortium name="Genoscope - CEA"/>
            <person name="William W."/>
        </authorList>
    </citation>
    <scope>NUCLEOTIDE SEQUENCE [LARGE SCALE GENOMIC DNA]</scope>
</reference>
<gene>
    <name evidence="1" type="ORF">PEVE_00020566</name>
</gene>
<evidence type="ECO:0000313" key="1">
    <source>
        <dbReference type="EMBL" id="CAH3023805.1"/>
    </source>
</evidence>
<keyword evidence="2" id="KW-1185">Reference proteome</keyword>
<comment type="caution">
    <text evidence="1">The sequence shown here is derived from an EMBL/GenBank/DDBJ whole genome shotgun (WGS) entry which is preliminary data.</text>
</comment>
<evidence type="ECO:0000313" key="2">
    <source>
        <dbReference type="Proteomes" id="UP001159427"/>
    </source>
</evidence>
<dbReference type="EMBL" id="CALNXI010000276">
    <property type="protein sequence ID" value="CAH3023805.1"/>
    <property type="molecule type" value="Genomic_DNA"/>
</dbReference>
<sequence length="179" mass="20340">MCERAVLISNEKVVPNNPNLPSFPFETIHISCKSDAYQGTDYCYAGVIIYSCDYKSEWQTANGTRCKSGYLVIMDTGTEKVKQFRGKSPGQVHGAVYRSAFGEECNTRIVIAEGFSVMNGEFKINSGVFNPAPDGYHDRKKSMNPYTDQCVEKVIDYWKEARKHFLCCRNFKVQDLLKE</sequence>
<dbReference type="Proteomes" id="UP001159427">
    <property type="component" value="Unassembled WGS sequence"/>
</dbReference>
<organism evidence="1 2">
    <name type="scientific">Porites evermanni</name>
    <dbReference type="NCBI Taxonomy" id="104178"/>
    <lineage>
        <taxon>Eukaryota</taxon>
        <taxon>Metazoa</taxon>
        <taxon>Cnidaria</taxon>
        <taxon>Anthozoa</taxon>
        <taxon>Hexacorallia</taxon>
        <taxon>Scleractinia</taxon>
        <taxon>Fungiina</taxon>
        <taxon>Poritidae</taxon>
        <taxon>Porites</taxon>
    </lineage>
</organism>